<dbReference type="EMBL" id="JACQXR010000080">
    <property type="protein sequence ID" value="MBI4726780.1"/>
    <property type="molecule type" value="Genomic_DNA"/>
</dbReference>
<keyword evidence="1" id="KW-0175">Coiled coil</keyword>
<proteinExistence type="predicted"/>
<organism evidence="2 3">
    <name type="scientific">candidate division TA06 bacterium</name>
    <dbReference type="NCBI Taxonomy" id="2250710"/>
    <lineage>
        <taxon>Bacteria</taxon>
        <taxon>Bacteria division TA06</taxon>
    </lineage>
</organism>
<dbReference type="Proteomes" id="UP000736328">
    <property type="component" value="Unassembled WGS sequence"/>
</dbReference>
<feature type="coiled-coil region" evidence="1">
    <location>
        <begin position="259"/>
        <end position="290"/>
    </location>
</feature>
<protein>
    <submittedName>
        <fullName evidence="2">Uncharacterized protein</fullName>
    </submittedName>
</protein>
<comment type="caution">
    <text evidence="2">The sequence shown here is derived from an EMBL/GenBank/DDBJ whole genome shotgun (WGS) entry which is preliminary data.</text>
</comment>
<evidence type="ECO:0000313" key="2">
    <source>
        <dbReference type="EMBL" id="MBI4726780.1"/>
    </source>
</evidence>
<evidence type="ECO:0000313" key="3">
    <source>
        <dbReference type="Proteomes" id="UP000736328"/>
    </source>
</evidence>
<sequence length="342" mass="39368">MAEEVSLKSSKVEILKAYNDLLKQVKEEKSTDKREQKARAEKHELVQKAGGLTMDSIVGSLAAVKLEVGKAFDQIEAKLLENHKELDGLEKAIAVEKEGLEQIHEIMAEADSLAALIKAQQEKKRDFEQEMRQAEQSFDENMEEKRIAWKQEEERTAQLVKDRKLQIEKERKQEEEEFIYQRDRQRKLEQDAYEAGKAALEKEILEKREAFERDLKARMEAVALKETEYAELKAKVEAFPAELEKRMAEAGSKAVTEIEQRYQHEISLLKKEMESEQKLHQQMVSMLEAKIKENDAHLAQLTAKADTAGKQVQEIAVKAIEGAAKSSQITREIYQKVQEKDK</sequence>
<evidence type="ECO:0000256" key="1">
    <source>
        <dbReference type="SAM" id="Coils"/>
    </source>
</evidence>
<feature type="coiled-coil region" evidence="1">
    <location>
        <begin position="103"/>
        <end position="177"/>
    </location>
</feature>
<accession>A0A933IAA8</accession>
<dbReference type="AlphaFoldDB" id="A0A933IAA8"/>
<gene>
    <name evidence="2" type="ORF">HY768_06100</name>
</gene>
<name>A0A933IAA8_UNCT6</name>
<reference evidence="2" key="1">
    <citation type="submission" date="2020-07" db="EMBL/GenBank/DDBJ databases">
        <title>Huge and variable diversity of episymbiotic CPR bacteria and DPANN archaea in groundwater ecosystems.</title>
        <authorList>
            <person name="He C.Y."/>
            <person name="Keren R."/>
            <person name="Whittaker M."/>
            <person name="Farag I.F."/>
            <person name="Doudna J."/>
            <person name="Cate J.H.D."/>
            <person name="Banfield J.F."/>
        </authorList>
    </citation>
    <scope>NUCLEOTIDE SEQUENCE</scope>
    <source>
        <strain evidence="2">NC_groundwater_1520_Pr4_B-0.1um_53_5</strain>
    </source>
</reference>